<dbReference type="InterPro" id="IPR058600">
    <property type="entry name" value="YhjD-like"/>
</dbReference>
<reference evidence="1 2" key="1">
    <citation type="submission" date="2021-03" db="EMBL/GenBank/DDBJ databases">
        <title>Genomic Encyclopedia of Type Strains, Phase IV (KMG-IV): sequencing the most valuable type-strain genomes for metagenomic binning, comparative biology and taxonomic classification.</title>
        <authorList>
            <person name="Goeker M."/>
        </authorList>
    </citation>
    <scope>NUCLEOTIDE SEQUENCE [LARGE SCALE GENOMIC DNA]</scope>
    <source>
        <strain evidence="1 2">DSM 23491</strain>
    </source>
</reference>
<evidence type="ECO:0008006" key="3">
    <source>
        <dbReference type="Google" id="ProtNLM"/>
    </source>
</evidence>
<protein>
    <recommendedName>
        <fullName evidence="3">Transcriptional regulator</fullName>
    </recommendedName>
</protein>
<organism evidence="1 2">
    <name type="scientific">Paenibacillus sediminis</name>
    <dbReference type="NCBI Taxonomy" id="664909"/>
    <lineage>
        <taxon>Bacteria</taxon>
        <taxon>Bacillati</taxon>
        <taxon>Bacillota</taxon>
        <taxon>Bacilli</taxon>
        <taxon>Bacillales</taxon>
        <taxon>Paenibacillaceae</taxon>
        <taxon>Paenibacillus</taxon>
    </lineage>
</organism>
<gene>
    <name evidence="1" type="ORF">J2Z20_000451</name>
</gene>
<sequence>MKSNSPSIPRPSEEDSQLVKDYLLHTIILDVLERDIHTLHSLALKMPDLYIRSLRRIQNEVTLRLTDVRKLMRLKGIKVYEEVRTKTGIEASYLCRGYHLRFTMMWSFIKAEVQSELSRYLGIQLTEDN</sequence>
<name>A0ABS4H0E9_9BACL</name>
<evidence type="ECO:0000313" key="2">
    <source>
        <dbReference type="Proteomes" id="UP001519273"/>
    </source>
</evidence>
<dbReference type="EMBL" id="JAGGKP010000001">
    <property type="protein sequence ID" value="MBP1935590.1"/>
    <property type="molecule type" value="Genomic_DNA"/>
</dbReference>
<accession>A0ABS4H0E9</accession>
<dbReference type="Pfam" id="PF26325">
    <property type="entry name" value="YhjD"/>
    <property type="match status" value="1"/>
</dbReference>
<keyword evidence="2" id="KW-1185">Reference proteome</keyword>
<evidence type="ECO:0000313" key="1">
    <source>
        <dbReference type="EMBL" id="MBP1935590.1"/>
    </source>
</evidence>
<proteinExistence type="predicted"/>
<dbReference type="Proteomes" id="UP001519273">
    <property type="component" value="Unassembled WGS sequence"/>
</dbReference>
<dbReference type="RefSeq" id="WP_209844970.1">
    <property type="nucleotide sequence ID" value="NZ_CBCRVE010000001.1"/>
</dbReference>
<comment type="caution">
    <text evidence="1">The sequence shown here is derived from an EMBL/GenBank/DDBJ whole genome shotgun (WGS) entry which is preliminary data.</text>
</comment>